<dbReference type="InParanoid" id="L9LCL2"/>
<dbReference type="AlphaFoldDB" id="L9LCL2"/>
<protein>
    <submittedName>
        <fullName evidence="2">Uncharacterized protein</fullName>
    </submittedName>
</protein>
<organism evidence="2 3">
    <name type="scientific">Tupaia chinensis</name>
    <name type="common">Chinese tree shrew</name>
    <name type="synonym">Tupaia belangeri chinensis</name>
    <dbReference type="NCBI Taxonomy" id="246437"/>
    <lineage>
        <taxon>Eukaryota</taxon>
        <taxon>Metazoa</taxon>
        <taxon>Chordata</taxon>
        <taxon>Craniata</taxon>
        <taxon>Vertebrata</taxon>
        <taxon>Euteleostomi</taxon>
        <taxon>Mammalia</taxon>
        <taxon>Eutheria</taxon>
        <taxon>Euarchontoglires</taxon>
        <taxon>Scandentia</taxon>
        <taxon>Tupaiidae</taxon>
        <taxon>Tupaia</taxon>
    </lineage>
</organism>
<reference evidence="3" key="2">
    <citation type="journal article" date="2013" name="Nat. Commun.">
        <title>Genome of the Chinese tree shrew.</title>
        <authorList>
            <person name="Fan Y."/>
            <person name="Huang Z.Y."/>
            <person name="Cao C.C."/>
            <person name="Chen C.S."/>
            <person name="Chen Y.X."/>
            <person name="Fan D.D."/>
            <person name="He J."/>
            <person name="Hou H.L."/>
            <person name="Hu L."/>
            <person name="Hu X.T."/>
            <person name="Jiang X.T."/>
            <person name="Lai R."/>
            <person name="Lang Y.S."/>
            <person name="Liang B."/>
            <person name="Liao S.G."/>
            <person name="Mu D."/>
            <person name="Ma Y.Y."/>
            <person name="Niu Y.Y."/>
            <person name="Sun X.Q."/>
            <person name="Xia J.Q."/>
            <person name="Xiao J."/>
            <person name="Xiong Z.Q."/>
            <person name="Xu L."/>
            <person name="Yang L."/>
            <person name="Zhang Y."/>
            <person name="Zhao W."/>
            <person name="Zhao X.D."/>
            <person name="Zheng Y.T."/>
            <person name="Zhou J.M."/>
            <person name="Zhu Y.B."/>
            <person name="Zhang G.J."/>
            <person name="Wang J."/>
            <person name="Yao Y.G."/>
        </authorList>
    </citation>
    <scope>NUCLEOTIDE SEQUENCE [LARGE SCALE GENOMIC DNA]</scope>
</reference>
<accession>L9LCL2</accession>
<proteinExistence type="predicted"/>
<gene>
    <name evidence="2" type="ORF">TREES_T100010401</name>
</gene>
<feature type="region of interest" description="Disordered" evidence="1">
    <location>
        <begin position="107"/>
        <end position="189"/>
    </location>
</feature>
<reference evidence="3" key="1">
    <citation type="submission" date="2012-07" db="EMBL/GenBank/DDBJ databases">
        <title>Genome of the Chinese tree shrew, a rising model animal genetically related to primates.</title>
        <authorList>
            <person name="Zhang G."/>
            <person name="Fan Y."/>
            <person name="Yao Y."/>
            <person name="Huang Z."/>
        </authorList>
    </citation>
    <scope>NUCLEOTIDE SEQUENCE [LARGE SCALE GENOMIC DNA]</scope>
</reference>
<evidence type="ECO:0000256" key="1">
    <source>
        <dbReference type="SAM" id="MobiDB-lite"/>
    </source>
</evidence>
<sequence length="189" mass="20085">MACLLGRAGDILVLGNGHSCPPTSCLSTVTMPSCPLLIRKDNSAVPLRCVRGGPELVQADGTVPLRCVRGGPEPVQANGTVPLHCRPGRSPPVQADGTVPLRCVRGGPEPVQADGTVPLHCPQPLRQKPQDGEAHRPQRLPDVFSVPGQTRTKLQNQELGAWSENEGHGGLQEERRRHSTAPGPLPSLR</sequence>
<feature type="compositionally biased region" description="Polar residues" evidence="1">
    <location>
        <begin position="147"/>
        <end position="158"/>
    </location>
</feature>
<dbReference type="Proteomes" id="UP000011518">
    <property type="component" value="Unassembled WGS sequence"/>
</dbReference>
<evidence type="ECO:0000313" key="3">
    <source>
        <dbReference type="Proteomes" id="UP000011518"/>
    </source>
</evidence>
<feature type="compositionally biased region" description="Basic and acidic residues" evidence="1">
    <location>
        <begin position="165"/>
        <end position="176"/>
    </location>
</feature>
<evidence type="ECO:0000313" key="2">
    <source>
        <dbReference type="EMBL" id="ELW72681.1"/>
    </source>
</evidence>
<dbReference type="EMBL" id="KB320397">
    <property type="protein sequence ID" value="ELW72681.1"/>
    <property type="molecule type" value="Genomic_DNA"/>
</dbReference>
<name>L9LCL2_TUPCH</name>
<keyword evidence="3" id="KW-1185">Reference proteome</keyword>